<dbReference type="RefSeq" id="WP_095636016.1">
    <property type="nucleotide sequence ID" value="NZ_NSKC01000002.1"/>
</dbReference>
<evidence type="ECO:0000259" key="8">
    <source>
        <dbReference type="PROSITE" id="PS50156"/>
    </source>
</evidence>
<feature type="transmembrane region" description="Helical" evidence="7">
    <location>
        <begin position="20"/>
        <end position="40"/>
    </location>
</feature>
<dbReference type="InterPro" id="IPR004869">
    <property type="entry name" value="MMPL_dom"/>
</dbReference>
<name>A0A2A2FJK6_9EURY</name>
<dbReference type="SUPFAM" id="SSF82866">
    <property type="entry name" value="Multidrug efflux transporter AcrB transmembrane domain"/>
    <property type="match status" value="2"/>
</dbReference>
<dbReference type="GO" id="GO:0005886">
    <property type="term" value="C:plasma membrane"/>
    <property type="evidence" value="ECO:0007669"/>
    <property type="project" value="UniProtKB-SubCell"/>
</dbReference>
<dbReference type="PANTHER" id="PTHR33406">
    <property type="entry name" value="MEMBRANE PROTEIN MJ1562-RELATED"/>
    <property type="match status" value="1"/>
</dbReference>
<keyword evidence="5 7" id="KW-0472">Membrane</keyword>
<evidence type="ECO:0000256" key="5">
    <source>
        <dbReference type="ARBA" id="ARBA00023136"/>
    </source>
</evidence>
<dbReference type="PROSITE" id="PS50156">
    <property type="entry name" value="SSD"/>
    <property type="match status" value="2"/>
</dbReference>
<feature type="transmembrane region" description="Helical" evidence="7">
    <location>
        <begin position="291"/>
        <end position="313"/>
    </location>
</feature>
<feature type="transmembrane region" description="Helical" evidence="7">
    <location>
        <begin position="334"/>
        <end position="357"/>
    </location>
</feature>
<dbReference type="OrthoDB" id="42357at2157"/>
<reference evidence="9 10" key="1">
    <citation type="submission" date="2017-08" db="EMBL/GenBank/DDBJ databases">
        <title>The strain WRN001 was isolated from Binhai saline alkaline soil, Tianjin, China.</title>
        <authorList>
            <person name="Liu D."/>
            <person name="Zhang G."/>
        </authorList>
    </citation>
    <scope>NUCLEOTIDE SEQUENCE [LARGE SCALE GENOMIC DNA]</scope>
    <source>
        <strain evidence="9 10">WN019</strain>
    </source>
</reference>
<dbReference type="InterPro" id="IPR050545">
    <property type="entry name" value="Mycobact_MmpL"/>
</dbReference>
<dbReference type="Gene3D" id="1.20.1640.10">
    <property type="entry name" value="Multidrug efflux transporter AcrB transmembrane domain"/>
    <property type="match status" value="2"/>
</dbReference>
<feature type="transmembrane region" description="Helical" evidence="7">
    <location>
        <begin position="426"/>
        <end position="445"/>
    </location>
</feature>
<proteinExistence type="predicted"/>
<evidence type="ECO:0000256" key="4">
    <source>
        <dbReference type="ARBA" id="ARBA00022989"/>
    </source>
</evidence>
<keyword evidence="2" id="KW-1003">Cell membrane</keyword>
<evidence type="ECO:0000256" key="3">
    <source>
        <dbReference type="ARBA" id="ARBA00022692"/>
    </source>
</evidence>
<organism evidence="9 10">
    <name type="scientific">Halorubrum salipaludis</name>
    <dbReference type="NCBI Taxonomy" id="2032630"/>
    <lineage>
        <taxon>Archaea</taxon>
        <taxon>Methanobacteriati</taxon>
        <taxon>Methanobacteriota</taxon>
        <taxon>Stenosarchaea group</taxon>
        <taxon>Halobacteria</taxon>
        <taxon>Halobacteriales</taxon>
        <taxon>Haloferacaceae</taxon>
        <taxon>Halorubrum</taxon>
    </lineage>
</organism>
<evidence type="ECO:0000256" key="6">
    <source>
        <dbReference type="SAM" id="MobiDB-lite"/>
    </source>
</evidence>
<feature type="transmembrane region" description="Helical" evidence="7">
    <location>
        <begin position="709"/>
        <end position="730"/>
    </location>
</feature>
<feature type="transmembrane region" description="Helical" evidence="7">
    <location>
        <begin position="782"/>
        <end position="808"/>
    </location>
</feature>
<evidence type="ECO:0000256" key="7">
    <source>
        <dbReference type="SAM" id="Phobius"/>
    </source>
</evidence>
<feature type="domain" description="SSD" evidence="8">
    <location>
        <begin position="265"/>
        <end position="388"/>
    </location>
</feature>
<feature type="transmembrane region" description="Helical" evidence="7">
    <location>
        <begin position="237"/>
        <end position="256"/>
    </location>
</feature>
<comment type="caution">
    <text evidence="9">The sequence shown here is derived from an EMBL/GenBank/DDBJ whole genome shotgun (WGS) entry which is preliminary data.</text>
</comment>
<feature type="compositionally biased region" description="Polar residues" evidence="6">
    <location>
        <begin position="107"/>
        <end position="116"/>
    </location>
</feature>
<dbReference type="Pfam" id="PF03176">
    <property type="entry name" value="MMPL"/>
    <property type="match status" value="2"/>
</dbReference>
<keyword evidence="4 7" id="KW-1133">Transmembrane helix</keyword>
<feature type="compositionally biased region" description="Basic and acidic residues" evidence="6">
    <location>
        <begin position="119"/>
        <end position="142"/>
    </location>
</feature>
<evidence type="ECO:0000256" key="2">
    <source>
        <dbReference type="ARBA" id="ARBA00022475"/>
    </source>
</evidence>
<accession>A0A2A2FJK6</accession>
<evidence type="ECO:0000313" key="9">
    <source>
        <dbReference type="EMBL" id="PAU84745.1"/>
    </source>
</evidence>
<feature type="transmembrane region" description="Helical" evidence="7">
    <location>
        <begin position="680"/>
        <end position="702"/>
    </location>
</feature>
<dbReference type="AlphaFoldDB" id="A0A2A2FJK6"/>
<dbReference type="InterPro" id="IPR000731">
    <property type="entry name" value="SSD"/>
</dbReference>
<evidence type="ECO:0000313" key="10">
    <source>
        <dbReference type="Proteomes" id="UP000218083"/>
    </source>
</evidence>
<comment type="subcellular location">
    <subcellularLocation>
        <location evidence="1">Cell membrane</location>
        <topology evidence="1">Multi-pass membrane protein</topology>
    </subcellularLocation>
</comment>
<keyword evidence="10" id="KW-1185">Reference proteome</keyword>
<dbReference type="EMBL" id="NSKC01000002">
    <property type="protein sequence ID" value="PAU84745.1"/>
    <property type="molecule type" value="Genomic_DNA"/>
</dbReference>
<dbReference type="Proteomes" id="UP000218083">
    <property type="component" value="Unassembled WGS sequence"/>
</dbReference>
<feature type="transmembrane region" description="Helical" evidence="7">
    <location>
        <begin position="750"/>
        <end position="775"/>
    </location>
</feature>
<dbReference type="PANTHER" id="PTHR33406:SF13">
    <property type="entry name" value="MEMBRANE PROTEIN YDFJ"/>
    <property type="match status" value="1"/>
</dbReference>
<gene>
    <name evidence="9" type="ORF">CK500_04305</name>
</gene>
<feature type="transmembrane region" description="Helical" evidence="7">
    <location>
        <begin position="363"/>
        <end position="384"/>
    </location>
</feature>
<protein>
    <submittedName>
        <fullName evidence="9">Patched family protein</fullName>
    </submittedName>
</protein>
<feature type="transmembrane region" description="Helical" evidence="7">
    <location>
        <begin position="263"/>
        <end position="285"/>
    </location>
</feature>
<feature type="region of interest" description="Disordered" evidence="6">
    <location>
        <begin position="107"/>
        <end position="142"/>
    </location>
</feature>
<feature type="transmembrane region" description="Helical" evidence="7">
    <location>
        <begin position="656"/>
        <end position="674"/>
    </location>
</feature>
<evidence type="ECO:0000256" key="1">
    <source>
        <dbReference type="ARBA" id="ARBA00004651"/>
    </source>
</evidence>
<sequence>MTAADRLVERVDEFVTEQPVTVVVVFLLVSVVAVGGIGGIETSAGADQFTQDIPAQQALDDIDEEFETSIGGSATAAQVIVTDDNVLSRTTLIRILETQHRLESRSTLRVGSTSSHADAIARRLDPTAETAAQRRDAVEEATPRELRTAINEADAAGAVEAQVSVDYNPTAQTADAAIVGITYDVPDAATTARVTELQTRSIETLDTVPGNEAGENAILFGDGVLQSEITALLGDTAIIVFPAALLLILGFLVFAYRDPIDMAIGLAALLMSLLWTFGFMGYAGIPFSDSLITVFPLLLAVGIDFGIHIVNRYREERGEGLSIAAAMRTTTDQLLIAFLLVTITTVFGLVSNVASPFEPNRDFGIVAAAGITFTLVIFGVFLPATKVLADRWRERLPIPAFGTTALGSGGSRLGRALRVGVDLSKVAPVLVVAVILVGGAVGGAYGTGVNTEFSEEAFFPDEDRLETYSNLPEPFAPTDYTFLRVLTLFEEEFEQDFVGSVTLYVDQSVRDDDALELIDRTTRNPPDTFETTDERRAASTSVVTVIEDQAARDPEFAAVVERNDRLGTGVPDRNVDEVYDALLDSSAEGQARGYLAADRGSARIDYTIRPGVDNSEAVADVRELAERTPLEAVPTGDLVVNEAVIDRLTESAIRSLIAAFALTAVFLAISYAYLEGKAVYGLLNLVPVLVTVGLLVGSMRLLSIPLTPINAPILSVSIGLGVDYTVHFVHRFVDEYKAGHGIDEALDITIAGTGGALTGSMLTTVCGLGVLWLAVIPLLRDFGVLLALGVLYAYLCSILLVPSLVVVWDRYGDRVGLGLDGGLRGSTGERAE</sequence>
<feature type="domain" description="SSD" evidence="8">
    <location>
        <begin position="647"/>
        <end position="807"/>
    </location>
</feature>
<keyword evidence="3 7" id="KW-0812">Transmembrane</keyword>